<dbReference type="OrthoDB" id="3175656at2"/>
<evidence type="ECO:0000256" key="2">
    <source>
        <dbReference type="ARBA" id="ARBA00023002"/>
    </source>
</evidence>
<dbReference type="STRING" id="530584.SAMN05421630_1011155"/>
<reference evidence="3 4" key="1">
    <citation type="submission" date="2016-10" db="EMBL/GenBank/DDBJ databases">
        <authorList>
            <person name="de Groot N.N."/>
        </authorList>
    </citation>
    <scope>NUCLEOTIDE SEQUENCE [LARGE SCALE GENOMIC DNA]</scope>
    <source>
        <strain evidence="3 4">CGMCC 4.5506</strain>
    </source>
</reference>
<dbReference type="Pfam" id="PF00107">
    <property type="entry name" value="ADH_zinc_N"/>
    <property type="match status" value="1"/>
</dbReference>
<dbReference type="InterPro" id="IPR011032">
    <property type="entry name" value="GroES-like_sf"/>
</dbReference>
<dbReference type="SUPFAM" id="SSF51735">
    <property type="entry name" value="NAD(P)-binding Rossmann-fold domains"/>
    <property type="match status" value="1"/>
</dbReference>
<dbReference type="InterPro" id="IPR020843">
    <property type="entry name" value="ER"/>
</dbReference>
<sequence length="324" mass="33908">MRALVIETGRGVRMADVPRPSVKPHEVLVAVRAVSLNRADADEIVGSYRSRDRETGSGVAGSDLAGEVVATGEAVDHVTVGDRVMAMVEGAFAEFVAVDHRLLLEVPDSMSDASAAALPSALMTEYDALVLQGKLTAGQSVLITAATSGVGLFGAALARWCGAAPVFGTTTRTHKTRILRDRGVHPIDTGTANLVTAVSERTDSAGVDLTIDHTGGDLLGDLIAATRIGGTVIQVGRLAGACPRIDLDRLAYRRISLVGTSFRTRDDQQRATIVRSLREHVAPALSSGELSADVATVLPFTEAQRALTVLANGDQVGKSVLLLQ</sequence>
<dbReference type="InterPro" id="IPR013154">
    <property type="entry name" value="ADH-like_N"/>
</dbReference>
<dbReference type="Proteomes" id="UP000199494">
    <property type="component" value="Unassembled WGS sequence"/>
</dbReference>
<keyword evidence="4" id="KW-1185">Reference proteome</keyword>
<organism evidence="3 4">
    <name type="scientific">Prauserella marina</name>
    <dbReference type="NCBI Taxonomy" id="530584"/>
    <lineage>
        <taxon>Bacteria</taxon>
        <taxon>Bacillati</taxon>
        <taxon>Actinomycetota</taxon>
        <taxon>Actinomycetes</taxon>
        <taxon>Pseudonocardiales</taxon>
        <taxon>Pseudonocardiaceae</taxon>
        <taxon>Prauserella</taxon>
    </lineage>
</organism>
<evidence type="ECO:0000313" key="4">
    <source>
        <dbReference type="Proteomes" id="UP000199494"/>
    </source>
</evidence>
<dbReference type="RefSeq" id="WP_091798009.1">
    <property type="nucleotide sequence ID" value="NZ_CP016353.1"/>
</dbReference>
<protein>
    <submittedName>
        <fullName evidence="3">NADPH:quinone reductase</fullName>
    </submittedName>
</protein>
<dbReference type="AlphaFoldDB" id="A0A222VQB1"/>
<dbReference type="InterPro" id="IPR036291">
    <property type="entry name" value="NAD(P)-bd_dom_sf"/>
</dbReference>
<keyword evidence="2" id="KW-0560">Oxidoreductase</keyword>
<dbReference type="SUPFAM" id="SSF50129">
    <property type="entry name" value="GroES-like"/>
    <property type="match status" value="1"/>
</dbReference>
<dbReference type="KEGG" id="pmad:BAY61_13855"/>
<proteinExistence type="predicted"/>
<dbReference type="GO" id="GO:0070402">
    <property type="term" value="F:NADPH binding"/>
    <property type="evidence" value="ECO:0007669"/>
    <property type="project" value="TreeGrafter"/>
</dbReference>
<dbReference type="GO" id="GO:0016651">
    <property type="term" value="F:oxidoreductase activity, acting on NAD(P)H"/>
    <property type="evidence" value="ECO:0007669"/>
    <property type="project" value="TreeGrafter"/>
</dbReference>
<evidence type="ECO:0000313" key="3">
    <source>
        <dbReference type="EMBL" id="SDC28959.1"/>
    </source>
</evidence>
<keyword evidence="1" id="KW-0521">NADP</keyword>
<dbReference type="Pfam" id="PF08240">
    <property type="entry name" value="ADH_N"/>
    <property type="match status" value="1"/>
</dbReference>
<name>A0A222VQB1_9PSEU</name>
<accession>A0A222VQB1</accession>
<dbReference type="Gene3D" id="3.90.180.10">
    <property type="entry name" value="Medium-chain alcohol dehydrogenases, catalytic domain"/>
    <property type="match status" value="1"/>
</dbReference>
<dbReference type="EMBL" id="FMZE01000001">
    <property type="protein sequence ID" value="SDC28959.1"/>
    <property type="molecule type" value="Genomic_DNA"/>
</dbReference>
<dbReference type="PANTHER" id="PTHR48106">
    <property type="entry name" value="QUINONE OXIDOREDUCTASE PIG3-RELATED"/>
    <property type="match status" value="1"/>
</dbReference>
<dbReference type="Gene3D" id="3.40.50.720">
    <property type="entry name" value="NAD(P)-binding Rossmann-like Domain"/>
    <property type="match status" value="1"/>
</dbReference>
<dbReference type="InterPro" id="IPR013149">
    <property type="entry name" value="ADH-like_C"/>
</dbReference>
<gene>
    <name evidence="3" type="ORF">SAMN05421630_1011155</name>
</gene>
<dbReference type="SMART" id="SM00829">
    <property type="entry name" value="PKS_ER"/>
    <property type="match status" value="1"/>
</dbReference>
<evidence type="ECO:0000256" key="1">
    <source>
        <dbReference type="ARBA" id="ARBA00022857"/>
    </source>
</evidence>
<dbReference type="PANTHER" id="PTHR48106:SF17">
    <property type="entry name" value="ENOYL REDUCTASE (ER) DOMAIN-CONTAINING PROTEIN"/>
    <property type="match status" value="1"/>
</dbReference>